<accession>A0AAN4Z9M2</accession>
<keyword evidence="2" id="KW-1185">Reference proteome</keyword>
<sequence>ETIRVGVIEADKDVTACFPNPSCSKPGAEIEILQMVFHIMGHPYEFVDVSALYNVTVDLGELIVEHVGGGG</sequence>
<evidence type="ECO:0000313" key="2">
    <source>
        <dbReference type="Proteomes" id="UP001328107"/>
    </source>
</evidence>
<dbReference type="EMBL" id="BTRK01000001">
    <property type="protein sequence ID" value="GMR33760.1"/>
    <property type="molecule type" value="Genomic_DNA"/>
</dbReference>
<dbReference type="Proteomes" id="UP001328107">
    <property type="component" value="Unassembled WGS sequence"/>
</dbReference>
<reference evidence="2" key="1">
    <citation type="submission" date="2022-10" db="EMBL/GenBank/DDBJ databases">
        <title>Genome assembly of Pristionchus species.</title>
        <authorList>
            <person name="Yoshida K."/>
            <person name="Sommer R.J."/>
        </authorList>
    </citation>
    <scope>NUCLEOTIDE SEQUENCE [LARGE SCALE GENOMIC DNA]</scope>
    <source>
        <strain evidence="2">RS5460</strain>
    </source>
</reference>
<feature type="non-terminal residue" evidence="1">
    <location>
        <position position="71"/>
    </location>
</feature>
<comment type="caution">
    <text evidence="1">The sequence shown here is derived from an EMBL/GenBank/DDBJ whole genome shotgun (WGS) entry which is preliminary data.</text>
</comment>
<evidence type="ECO:0000313" key="1">
    <source>
        <dbReference type="EMBL" id="GMR33760.1"/>
    </source>
</evidence>
<gene>
    <name evidence="1" type="ORF">PMAYCL1PPCAC_03955</name>
</gene>
<dbReference type="AlphaFoldDB" id="A0AAN4Z9M2"/>
<feature type="non-terminal residue" evidence="1">
    <location>
        <position position="1"/>
    </location>
</feature>
<proteinExistence type="predicted"/>
<protein>
    <submittedName>
        <fullName evidence="1">Uncharacterized protein</fullName>
    </submittedName>
</protein>
<name>A0AAN4Z9M2_9BILA</name>
<organism evidence="1 2">
    <name type="scientific">Pristionchus mayeri</name>
    <dbReference type="NCBI Taxonomy" id="1317129"/>
    <lineage>
        <taxon>Eukaryota</taxon>
        <taxon>Metazoa</taxon>
        <taxon>Ecdysozoa</taxon>
        <taxon>Nematoda</taxon>
        <taxon>Chromadorea</taxon>
        <taxon>Rhabditida</taxon>
        <taxon>Rhabditina</taxon>
        <taxon>Diplogasteromorpha</taxon>
        <taxon>Diplogasteroidea</taxon>
        <taxon>Neodiplogasteridae</taxon>
        <taxon>Pristionchus</taxon>
    </lineage>
</organism>